<reference evidence="20" key="1">
    <citation type="submission" date="2011-08" db="EMBL/GenBank/DDBJ databases">
        <authorList>
            <person name="Rombauts S."/>
        </authorList>
    </citation>
    <scope>NUCLEOTIDE SEQUENCE</scope>
    <source>
        <strain evidence="20">London</strain>
    </source>
</reference>
<dbReference type="SUPFAM" id="SSF55874">
    <property type="entry name" value="ATPase domain of HSP90 chaperone/DNA topoisomerase II/histidine kinase"/>
    <property type="match status" value="1"/>
</dbReference>
<accession>T1K871</accession>
<feature type="compositionally biased region" description="Acidic residues" evidence="16">
    <location>
        <begin position="1301"/>
        <end position="1312"/>
    </location>
</feature>
<keyword evidence="11 14" id="KW-0799">Topoisomerase</keyword>
<evidence type="ECO:0000256" key="10">
    <source>
        <dbReference type="ARBA" id="ARBA00022842"/>
    </source>
</evidence>
<dbReference type="PROSITE" id="PS52040">
    <property type="entry name" value="TOPO_IIA"/>
    <property type="match status" value="1"/>
</dbReference>
<dbReference type="EnsemblMetazoa" id="tetur07g00270.1">
    <property type="protein sequence ID" value="tetur07g00270.1"/>
    <property type="gene ID" value="tetur07g00270"/>
</dbReference>
<feature type="region of interest" description="Disordered" evidence="16">
    <location>
        <begin position="1093"/>
        <end position="1123"/>
    </location>
</feature>
<feature type="domain" description="Toprim" evidence="17">
    <location>
        <begin position="454"/>
        <end position="571"/>
    </location>
</feature>
<dbReference type="CDD" id="cd16930">
    <property type="entry name" value="HATPase_TopII-like"/>
    <property type="match status" value="1"/>
</dbReference>
<dbReference type="InterPro" id="IPR001241">
    <property type="entry name" value="Topo_IIA"/>
</dbReference>
<dbReference type="CDD" id="cd00187">
    <property type="entry name" value="TOP4c"/>
    <property type="match status" value="1"/>
</dbReference>
<dbReference type="FunFam" id="3.30.1360.40:FF:000003">
    <property type="entry name" value="DNA topoisomerase 2"/>
    <property type="match status" value="1"/>
</dbReference>
<evidence type="ECO:0000256" key="14">
    <source>
        <dbReference type="PROSITE-ProRule" id="PRU01384"/>
    </source>
</evidence>
<dbReference type="InterPro" id="IPR013758">
    <property type="entry name" value="Topo_IIA_A/C_ab"/>
</dbReference>
<dbReference type="PROSITE" id="PS00177">
    <property type="entry name" value="TOPOISOMERASE_II"/>
    <property type="match status" value="1"/>
</dbReference>
<comment type="cofactor">
    <cofactor evidence="2">
        <name>Ca(2+)</name>
        <dbReference type="ChEBI" id="CHEBI:29108"/>
    </cofactor>
</comment>
<dbReference type="EC" id="5.6.2.2" evidence="5 15"/>
<feature type="region of interest" description="Disordered" evidence="16">
    <location>
        <begin position="1"/>
        <end position="25"/>
    </location>
</feature>
<comment type="catalytic activity">
    <reaction evidence="1 14 15">
        <text>ATP-dependent breakage, passage and rejoining of double-stranded DNA.</text>
        <dbReference type="EC" id="5.6.2.2"/>
    </reaction>
</comment>
<feature type="compositionally biased region" description="Basic and acidic residues" evidence="16">
    <location>
        <begin position="1208"/>
        <end position="1222"/>
    </location>
</feature>
<dbReference type="SMART" id="SM00433">
    <property type="entry name" value="TOP2c"/>
    <property type="match status" value="1"/>
</dbReference>
<dbReference type="FunFam" id="3.30.565.10:FF:000004">
    <property type="entry name" value="DNA topoisomerase 2"/>
    <property type="match status" value="1"/>
</dbReference>
<dbReference type="InterPro" id="IPR034157">
    <property type="entry name" value="TOPRIM_TopoII"/>
</dbReference>
<dbReference type="GO" id="GO:0006265">
    <property type="term" value="P:DNA topological change"/>
    <property type="evidence" value="ECO:0007669"/>
    <property type="project" value="UniProtKB-UniRule"/>
</dbReference>
<dbReference type="PANTHER" id="PTHR10169">
    <property type="entry name" value="DNA TOPOISOMERASE/GYRASE"/>
    <property type="match status" value="1"/>
</dbReference>
<feature type="compositionally biased region" description="Acidic residues" evidence="16">
    <location>
        <begin position="1254"/>
        <end position="1263"/>
    </location>
</feature>
<dbReference type="Gene3D" id="3.40.50.670">
    <property type="match status" value="1"/>
</dbReference>
<dbReference type="Pfam" id="PF16898">
    <property type="entry name" value="TOPRIM_C"/>
    <property type="match status" value="1"/>
</dbReference>
<dbReference type="STRING" id="32264.T1K871"/>
<dbReference type="eggNOG" id="KOG0355">
    <property type="taxonomic scope" value="Eukaryota"/>
</dbReference>
<dbReference type="InterPro" id="IPR031660">
    <property type="entry name" value="TOPRIM_C"/>
</dbReference>
<dbReference type="PANTHER" id="PTHR10169:SF38">
    <property type="entry name" value="DNA TOPOISOMERASE 2"/>
    <property type="match status" value="1"/>
</dbReference>
<dbReference type="InterPro" id="IPR006171">
    <property type="entry name" value="TOPRIM_dom"/>
</dbReference>
<comment type="cofactor">
    <cofactor evidence="3">
        <name>Mg(2+)</name>
        <dbReference type="ChEBI" id="CHEBI:18420"/>
    </cofactor>
</comment>
<evidence type="ECO:0000256" key="9">
    <source>
        <dbReference type="ARBA" id="ARBA00022840"/>
    </source>
</evidence>
<evidence type="ECO:0000256" key="2">
    <source>
        <dbReference type="ARBA" id="ARBA00001913"/>
    </source>
</evidence>
<dbReference type="GO" id="GO:0005524">
    <property type="term" value="F:ATP binding"/>
    <property type="evidence" value="ECO:0007669"/>
    <property type="project" value="UniProtKB-UniRule"/>
</dbReference>
<keyword evidence="20" id="KW-1185">Reference proteome</keyword>
<keyword evidence="8 15" id="KW-0547">Nucleotide-binding</keyword>
<dbReference type="InterPro" id="IPR018522">
    <property type="entry name" value="TopoIIA_CS"/>
</dbReference>
<keyword evidence="7" id="KW-0479">Metal-binding</keyword>
<feature type="active site" description="O-(5'-phospho-DNA)-tyrosine intermediate" evidence="14">
    <location>
        <position position="804"/>
    </location>
</feature>
<dbReference type="PRINTS" id="PR01158">
    <property type="entry name" value="TOPISMRASEII"/>
</dbReference>
<dbReference type="SMART" id="SM00434">
    <property type="entry name" value="TOP4c"/>
    <property type="match status" value="1"/>
</dbReference>
<sequence length="1459" mass="165284">MEPDSPVLASGDRPPLSSKPTGTNKRLSVERIYQKKSQLEHILLRPDTYIGSVEPVTQQMWVYDEEKSEILSKDITYVPGLYKIFDEILVNAADNKQRDKSMNLIKIDIVPEDNMIRIWNNGAGIPVVYHKAENMYVPSLIFGHLLTSSNFNDDEKKVTGGRNGYGAKLCNVFSKKFIVKTSSKAYDSSFEQTWTDNMSKAQEAKIGKAAKSDFTSVTFYPDLSKFKMQSLDPDIVALFKRRAFDIAGSTKGVKVVLNGEELPIKNFKDYVNQYLKGKVDDQGGPLQCAYEDVSDRWQIAVASSDKGFQQVSFVNSIATTKGGRHVEHVSDLILTKLTEVIKKKNKGGVQVKPHQLKHQLWVFINCLIENPTFDSQTKENMTLQAKNFGSKCNPSDKFFTTVLKIGIVENILQWVKFKAQEQLNKQGVKSKHSRVHVPKLEDANLAGGARSIDCTLILTEGDSAKSLVVAGLGVIGRDKYGVFPLRGKLLNVREAAVPQIMKNEEIQNLIKIVGLDYRKKYEREEDLKSLRYGKIMIMTDQDHDGSHIKGLLINFIHHNWPNLLKLPFLEEFITPICKATKGNKVISFYSLPEFEEWKAETPDHKNWKIKYYKGLGTSTSNEAKEYFTDLARHRIRFKYGGPEDDQSVILAFSKKMVDQRKEWLTRAMEERKQRREDGLGEIYLYQKDTKVVSYKDFVNKELVLFSNLDNERSIPSVMDGFKPGQRKVLFTCFKRNLKNETKVAQLAGTVGSESAYHHGEVSLMSTIVSLAQDFVGSNNINLLLPLGQFGTRLQGGKDAASARYIFTKLSPLARKIFSKLDEPLLHYLYDDNQRVEPEYYVPILPMVLVNGADGIGTGWSTKIPNYNPRDVVANLKRLINGEEVVPMKPWFKGFRGLIEKIDAQRYISFGEVAILDDDRIEITELPIRVWVQAYKENVLDPFLHGNDKQPVFISDYKEYHTDTTVRFVVSIPTDNLRKAEQQGIHKCFKLQTTFTTTSMVLFDHNGCIKRYETPEEILLEFYDIRRAFYKKRKEYLEGMLDAEASKLENQARFIVEKNSGQIKMEGVGVKAMIETLIKKGYASDPVKAWQKKNQFDSPEQPVDEDNENPAESSQQEDNLTGPDYDYLLDMAMRSMLKEKADNLLKTRDAKKAELAELKKTSAEEMWLRDLDDFIEELTNVEKEQAEAAAKAIKPKGGDGGKIRGKSTKKSDADTKPSELARRIKPEIDVALYAKQAASNENKKRGKKSSKDIEIDLDATEILEESPVLSDIDENEDSPPASKPESKKVLKSKSVTTKVKELEDDEDEDEDDLPLAARLESKKMKKAKTSVTKETVNIENDDDDDVQPPQRRENTKIGKAKATTSKTKETKTTKVPAAKSKAKTTATKETAQKSKAKKRKSWESDESISEEEDITLSSDSSFNVQTSSSAPVESKSKRPRARVQYRIESDESNDSLLDNL</sequence>
<dbReference type="GO" id="GO:0005634">
    <property type="term" value="C:nucleus"/>
    <property type="evidence" value="ECO:0007669"/>
    <property type="project" value="TreeGrafter"/>
</dbReference>
<dbReference type="Proteomes" id="UP000015104">
    <property type="component" value="Unassembled WGS sequence"/>
</dbReference>
<evidence type="ECO:0000256" key="11">
    <source>
        <dbReference type="ARBA" id="ARBA00023029"/>
    </source>
</evidence>
<dbReference type="FunFam" id="3.30.230.10:FF:000008">
    <property type="entry name" value="DNA topoisomerase 2"/>
    <property type="match status" value="1"/>
</dbReference>
<feature type="region of interest" description="Disordered" evidence="16">
    <location>
        <begin position="1234"/>
        <end position="1459"/>
    </location>
</feature>
<evidence type="ECO:0000256" key="1">
    <source>
        <dbReference type="ARBA" id="ARBA00000185"/>
    </source>
</evidence>
<evidence type="ECO:0000313" key="20">
    <source>
        <dbReference type="Proteomes" id="UP000015104"/>
    </source>
</evidence>
<feature type="compositionally biased region" description="Polar residues" evidence="16">
    <location>
        <begin position="1109"/>
        <end position="1118"/>
    </location>
</feature>
<dbReference type="PROSITE" id="PS50880">
    <property type="entry name" value="TOPRIM"/>
    <property type="match status" value="1"/>
</dbReference>
<comment type="similarity">
    <text evidence="4 15">Belongs to the type II topoisomerase family.</text>
</comment>
<feature type="compositionally biased region" description="Polar residues" evidence="16">
    <location>
        <begin position="1421"/>
        <end position="1430"/>
    </location>
</feature>
<comment type="subunit">
    <text evidence="15">Homodimer.</text>
</comment>
<evidence type="ECO:0000256" key="6">
    <source>
        <dbReference type="ARBA" id="ARBA00019635"/>
    </source>
</evidence>
<evidence type="ECO:0000256" key="5">
    <source>
        <dbReference type="ARBA" id="ARBA00012895"/>
    </source>
</evidence>
<keyword evidence="12 14" id="KW-0238">DNA-binding</keyword>
<dbReference type="Gene3D" id="3.30.565.10">
    <property type="entry name" value="Histidine kinase-like ATPase, C-terminal domain"/>
    <property type="match status" value="1"/>
</dbReference>
<dbReference type="Gene3D" id="3.30.1360.40">
    <property type="match status" value="1"/>
</dbReference>
<dbReference type="Gene3D" id="3.30.230.10">
    <property type="match status" value="1"/>
</dbReference>
<dbReference type="InterPro" id="IPR013759">
    <property type="entry name" value="Topo_IIA_B_C"/>
</dbReference>
<dbReference type="GO" id="GO:0003918">
    <property type="term" value="F:DNA topoisomerase type II (double strand cut, ATP-hydrolyzing) activity"/>
    <property type="evidence" value="ECO:0007669"/>
    <property type="project" value="UniProtKB-UniRule"/>
</dbReference>
<dbReference type="Pfam" id="PF01751">
    <property type="entry name" value="Toprim"/>
    <property type="match status" value="1"/>
</dbReference>
<dbReference type="InterPro" id="IPR001154">
    <property type="entry name" value="TopoII_euk"/>
</dbReference>
<keyword evidence="9 15" id="KW-0067">ATP-binding</keyword>
<dbReference type="GO" id="GO:0000712">
    <property type="term" value="P:resolution of meiotic recombination intermediates"/>
    <property type="evidence" value="ECO:0007669"/>
    <property type="project" value="TreeGrafter"/>
</dbReference>
<dbReference type="HOGENOM" id="CLU_001935_1_0_1"/>
<dbReference type="InterPro" id="IPR003594">
    <property type="entry name" value="HATPase_dom"/>
</dbReference>
<name>T1K871_TETUR</name>
<evidence type="ECO:0000256" key="16">
    <source>
        <dbReference type="SAM" id="MobiDB-lite"/>
    </source>
</evidence>
<dbReference type="SUPFAM" id="SSF56719">
    <property type="entry name" value="Type II DNA topoisomerase"/>
    <property type="match status" value="1"/>
</dbReference>
<evidence type="ECO:0000259" key="17">
    <source>
        <dbReference type="PROSITE" id="PS50880"/>
    </source>
</evidence>
<dbReference type="InterPro" id="IPR050634">
    <property type="entry name" value="DNA_Topoisomerase_II"/>
</dbReference>
<evidence type="ECO:0000256" key="15">
    <source>
        <dbReference type="RuleBase" id="RU362094"/>
    </source>
</evidence>
<dbReference type="InterPro" id="IPR014721">
    <property type="entry name" value="Ribsml_uS5_D2-typ_fold_subgr"/>
</dbReference>
<evidence type="ECO:0000256" key="7">
    <source>
        <dbReference type="ARBA" id="ARBA00022723"/>
    </source>
</evidence>
<dbReference type="Gene3D" id="3.30.1490.30">
    <property type="match status" value="1"/>
</dbReference>
<dbReference type="CDD" id="cd03481">
    <property type="entry name" value="TopoIIA_Trans_ScTopoIIA"/>
    <property type="match status" value="1"/>
</dbReference>
<dbReference type="Gene3D" id="1.10.268.10">
    <property type="entry name" value="Topoisomerase, domain 3"/>
    <property type="match status" value="1"/>
</dbReference>
<proteinExistence type="inferred from homology"/>
<protein>
    <recommendedName>
        <fullName evidence="6 15">DNA topoisomerase 2</fullName>
        <ecNumber evidence="5 15">5.6.2.2</ecNumber>
    </recommendedName>
</protein>
<feature type="compositionally biased region" description="Low complexity" evidence="16">
    <location>
        <begin position="1372"/>
        <end position="1388"/>
    </location>
</feature>
<dbReference type="InterPro" id="IPR020568">
    <property type="entry name" value="Ribosomal_Su5_D2-typ_SF"/>
</dbReference>
<feature type="domain" description="Topo IIA-type catalytic" evidence="18">
    <location>
        <begin position="714"/>
        <end position="1170"/>
    </location>
</feature>
<evidence type="ECO:0000256" key="8">
    <source>
        <dbReference type="ARBA" id="ARBA00022741"/>
    </source>
</evidence>
<dbReference type="CDD" id="cd03365">
    <property type="entry name" value="TOPRIM_TopoIIA"/>
    <property type="match status" value="1"/>
</dbReference>
<dbReference type="PRINTS" id="PR00418">
    <property type="entry name" value="TPI2FAMILY"/>
</dbReference>
<dbReference type="GO" id="GO:0046872">
    <property type="term" value="F:metal ion binding"/>
    <property type="evidence" value="ECO:0007669"/>
    <property type="project" value="UniProtKB-KW"/>
</dbReference>
<keyword evidence="13 14" id="KW-0413">Isomerase</keyword>
<reference evidence="19" key="2">
    <citation type="submission" date="2015-06" db="UniProtKB">
        <authorList>
            <consortium name="EnsemblMetazoa"/>
        </authorList>
    </citation>
    <scope>IDENTIFICATION</scope>
</reference>
<evidence type="ECO:0000256" key="13">
    <source>
        <dbReference type="ARBA" id="ARBA00023235"/>
    </source>
</evidence>
<dbReference type="FunFam" id="3.90.199.10:FF:000002">
    <property type="entry name" value="DNA topoisomerase 2"/>
    <property type="match status" value="1"/>
</dbReference>
<dbReference type="Pfam" id="PF02518">
    <property type="entry name" value="HATPase_c"/>
    <property type="match status" value="1"/>
</dbReference>
<dbReference type="InterPro" id="IPR002205">
    <property type="entry name" value="Topo_IIA_dom_A"/>
</dbReference>
<organism evidence="19 20">
    <name type="scientific">Tetranychus urticae</name>
    <name type="common">Two-spotted spider mite</name>
    <dbReference type="NCBI Taxonomy" id="32264"/>
    <lineage>
        <taxon>Eukaryota</taxon>
        <taxon>Metazoa</taxon>
        <taxon>Ecdysozoa</taxon>
        <taxon>Arthropoda</taxon>
        <taxon>Chelicerata</taxon>
        <taxon>Arachnida</taxon>
        <taxon>Acari</taxon>
        <taxon>Acariformes</taxon>
        <taxon>Trombidiformes</taxon>
        <taxon>Prostigmata</taxon>
        <taxon>Eleutherengona</taxon>
        <taxon>Raphignathae</taxon>
        <taxon>Tetranychoidea</taxon>
        <taxon>Tetranychidae</taxon>
        <taxon>Tetranychus</taxon>
    </lineage>
</organism>
<dbReference type="FunFam" id="3.40.50.670:FF:000001">
    <property type="entry name" value="DNA topoisomerase 2"/>
    <property type="match status" value="2"/>
</dbReference>
<feature type="compositionally biased region" description="Acidic residues" evidence="16">
    <location>
        <begin position="1403"/>
        <end position="1413"/>
    </location>
</feature>
<dbReference type="InterPro" id="IPR013757">
    <property type="entry name" value="Topo_IIA_A_a_sf"/>
</dbReference>
<evidence type="ECO:0000256" key="3">
    <source>
        <dbReference type="ARBA" id="ARBA00001946"/>
    </source>
</evidence>
<feature type="region of interest" description="Disordered" evidence="16">
    <location>
        <begin position="1185"/>
        <end position="1222"/>
    </location>
</feature>
<keyword evidence="10" id="KW-0460">Magnesium</keyword>
<evidence type="ECO:0000313" key="19">
    <source>
        <dbReference type="EnsemblMetazoa" id="tetur07g00270.1"/>
    </source>
</evidence>
<dbReference type="FunFam" id="3.30.1490.30:FF:000001">
    <property type="entry name" value="DNA topoisomerase 2"/>
    <property type="match status" value="1"/>
</dbReference>
<dbReference type="Pfam" id="PF00521">
    <property type="entry name" value="DNA_topoisoIV"/>
    <property type="match status" value="1"/>
</dbReference>
<dbReference type="InterPro" id="IPR013506">
    <property type="entry name" value="Topo_IIA_bsu_dom2"/>
</dbReference>
<dbReference type="Pfam" id="PF00204">
    <property type="entry name" value="DNA_gyraseB"/>
    <property type="match status" value="1"/>
</dbReference>
<dbReference type="InterPro" id="IPR013760">
    <property type="entry name" value="Topo_IIA-like_dom_sf"/>
</dbReference>
<evidence type="ECO:0000256" key="12">
    <source>
        <dbReference type="ARBA" id="ARBA00023125"/>
    </source>
</evidence>
<dbReference type="InterPro" id="IPR036890">
    <property type="entry name" value="HATPase_C_sf"/>
</dbReference>
<dbReference type="Gene3D" id="3.90.199.10">
    <property type="entry name" value="Topoisomerase II, domain 5"/>
    <property type="match status" value="1"/>
</dbReference>
<comment type="function">
    <text evidence="15">Control of topological states of DNA by transient breakage and subsequent rejoining of DNA strands. Topoisomerase II makes double-strand breaks.</text>
</comment>
<dbReference type="GO" id="GO:0003677">
    <property type="term" value="F:DNA binding"/>
    <property type="evidence" value="ECO:0007669"/>
    <property type="project" value="UniProtKB-UniRule"/>
</dbReference>
<evidence type="ECO:0000259" key="18">
    <source>
        <dbReference type="PROSITE" id="PS52040"/>
    </source>
</evidence>
<dbReference type="EMBL" id="CAEY01001871">
    <property type="status" value="NOT_ANNOTATED_CDS"/>
    <property type="molecule type" value="Genomic_DNA"/>
</dbReference>
<evidence type="ECO:0000256" key="4">
    <source>
        <dbReference type="ARBA" id="ARBA00011080"/>
    </source>
</evidence>
<dbReference type="SUPFAM" id="SSF54211">
    <property type="entry name" value="Ribosomal protein S5 domain 2-like"/>
    <property type="match status" value="1"/>
</dbReference>
<dbReference type="GO" id="GO:0000819">
    <property type="term" value="P:sister chromatid segregation"/>
    <property type="evidence" value="ECO:0007669"/>
    <property type="project" value="TreeGrafter"/>
</dbReference>